<reference evidence="2 3" key="1">
    <citation type="submission" date="2020-06" db="EMBL/GenBank/DDBJ databases">
        <authorList>
            <person name="Li R."/>
            <person name="Bekaert M."/>
        </authorList>
    </citation>
    <scope>NUCLEOTIDE SEQUENCE [LARGE SCALE GENOMIC DNA]</scope>
    <source>
        <strain evidence="3">wild</strain>
    </source>
</reference>
<sequence length="210" mass="23987">MKVAEKISEHIKQLPPLTIGDHVRIQNQIGLNPLKWDKTGVLEVRQFDKYVIRVDGSGRVTFCNRKFSRKYEPVNKYPERISIDSNLKLLAKQVKPVLHESSAEDKTKPSSAPFTEKNVHTENLSAKPDKQNDQDRDSHRIESHLPDIALNHSQLQNLPIATEGPKTPITQKTPLDSTHTNSSPHKEASTSIRYSSRQRKEPSWLHDNIH</sequence>
<feature type="region of interest" description="Disordered" evidence="1">
    <location>
        <begin position="98"/>
        <end position="138"/>
    </location>
</feature>
<evidence type="ECO:0000313" key="2">
    <source>
        <dbReference type="EMBL" id="CAC5407196.1"/>
    </source>
</evidence>
<evidence type="ECO:0000256" key="1">
    <source>
        <dbReference type="SAM" id="MobiDB-lite"/>
    </source>
</evidence>
<dbReference type="AlphaFoldDB" id="A0A6J8DGJ4"/>
<dbReference type="EMBL" id="CACVKT020007376">
    <property type="protein sequence ID" value="CAC5407196.1"/>
    <property type="molecule type" value="Genomic_DNA"/>
</dbReference>
<feature type="region of interest" description="Disordered" evidence="1">
    <location>
        <begin position="160"/>
        <end position="210"/>
    </location>
</feature>
<organism evidence="2 3">
    <name type="scientific">Mytilus coruscus</name>
    <name type="common">Sea mussel</name>
    <dbReference type="NCBI Taxonomy" id="42192"/>
    <lineage>
        <taxon>Eukaryota</taxon>
        <taxon>Metazoa</taxon>
        <taxon>Spiralia</taxon>
        <taxon>Lophotrochozoa</taxon>
        <taxon>Mollusca</taxon>
        <taxon>Bivalvia</taxon>
        <taxon>Autobranchia</taxon>
        <taxon>Pteriomorphia</taxon>
        <taxon>Mytilida</taxon>
        <taxon>Mytiloidea</taxon>
        <taxon>Mytilidae</taxon>
        <taxon>Mytilinae</taxon>
        <taxon>Mytilus</taxon>
    </lineage>
</organism>
<evidence type="ECO:0000313" key="3">
    <source>
        <dbReference type="Proteomes" id="UP000507470"/>
    </source>
</evidence>
<gene>
    <name evidence="2" type="ORF">MCOR_40698</name>
</gene>
<protein>
    <submittedName>
        <fullName evidence="2">Uncharacterized protein</fullName>
    </submittedName>
</protein>
<feature type="compositionally biased region" description="Basic and acidic residues" evidence="1">
    <location>
        <begin position="127"/>
        <end position="138"/>
    </location>
</feature>
<feature type="compositionally biased region" description="Basic and acidic residues" evidence="1">
    <location>
        <begin position="98"/>
        <end position="108"/>
    </location>
</feature>
<proteinExistence type="predicted"/>
<accession>A0A6J8DGJ4</accession>
<dbReference type="Proteomes" id="UP000507470">
    <property type="component" value="Unassembled WGS sequence"/>
</dbReference>
<keyword evidence="3" id="KW-1185">Reference proteome</keyword>
<name>A0A6J8DGJ4_MYTCO</name>
<feature type="compositionally biased region" description="Basic and acidic residues" evidence="1">
    <location>
        <begin position="198"/>
        <end position="210"/>
    </location>
</feature>
<feature type="compositionally biased region" description="Polar residues" evidence="1">
    <location>
        <begin position="168"/>
        <end position="195"/>
    </location>
</feature>
<dbReference type="OrthoDB" id="10067429at2759"/>